<evidence type="ECO:0000256" key="6">
    <source>
        <dbReference type="ARBA" id="ARBA00022692"/>
    </source>
</evidence>
<evidence type="ECO:0000256" key="4">
    <source>
        <dbReference type="ARBA" id="ARBA00022448"/>
    </source>
</evidence>
<evidence type="ECO:0000256" key="13">
    <source>
        <dbReference type="ARBA" id="ARBA00031116"/>
    </source>
</evidence>
<keyword evidence="12 15" id="KW-0472">Membrane</keyword>
<dbReference type="GO" id="GO:0005789">
    <property type="term" value="C:endoplasmic reticulum membrane"/>
    <property type="evidence" value="ECO:0007669"/>
    <property type="project" value="UniProtKB-SubCell"/>
</dbReference>
<name>A0A915CUI9_9BILA</name>
<dbReference type="Pfam" id="PF06682">
    <property type="entry name" value="SARAF"/>
    <property type="match status" value="1"/>
</dbReference>
<feature type="transmembrane region" description="Helical" evidence="15">
    <location>
        <begin position="285"/>
        <end position="313"/>
    </location>
</feature>
<dbReference type="AlphaFoldDB" id="A0A915CUI9"/>
<keyword evidence="7" id="KW-0732">Signal</keyword>
<dbReference type="GO" id="GO:0006816">
    <property type="term" value="P:calcium ion transport"/>
    <property type="evidence" value="ECO:0007669"/>
    <property type="project" value="UniProtKB-KW"/>
</dbReference>
<dbReference type="WBParaSite" id="jg12791.1">
    <property type="protein sequence ID" value="jg12791.1"/>
    <property type="gene ID" value="jg12791"/>
</dbReference>
<organism evidence="16 17">
    <name type="scientific">Ditylenchus dipsaci</name>
    <dbReference type="NCBI Taxonomy" id="166011"/>
    <lineage>
        <taxon>Eukaryota</taxon>
        <taxon>Metazoa</taxon>
        <taxon>Ecdysozoa</taxon>
        <taxon>Nematoda</taxon>
        <taxon>Chromadorea</taxon>
        <taxon>Rhabditida</taxon>
        <taxon>Tylenchina</taxon>
        <taxon>Tylenchomorpha</taxon>
        <taxon>Sphaerularioidea</taxon>
        <taxon>Anguinidae</taxon>
        <taxon>Anguininae</taxon>
        <taxon>Ditylenchus</taxon>
    </lineage>
</organism>
<protein>
    <recommendedName>
        <fullName evidence="3">Store-operated calcium entry-associated regulatory factor</fullName>
    </recommendedName>
    <alternativeName>
        <fullName evidence="13">Transmembrane protein 66</fullName>
    </alternativeName>
</protein>
<feature type="region of interest" description="Disordered" evidence="14">
    <location>
        <begin position="184"/>
        <end position="227"/>
    </location>
</feature>
<keyword evidence="6 15" id="KW-0812">Transmembrane</keyword>
<keyword evidence="11" id="KW-0406">Ion transport</keyword>
<sequence length="396" mass="44456">MSRQDDFVHSLTINDSKTSVELLSIYEEFDCFPSYSPNWLIILPSCDDAQSDRVLLRDVTSITLRRGSYTTGKRSSPVPQLKCVGGTAYGEYSPKAVQCINRGFDGVDVQWKQSRHAKRLEFGKIDVSCEDYTSSGAKKGAYNKKPNAPGEEDNKINYANILYFLIACFVVYLIYTSLYTPRQGNEGDRRGGGGSFDSGPPPPPGWRQPPPPPSYDESCKQGTGSQSNAEMLVHTPTTQAVDLDFSRVWDWELNVLKYSGYGNTFRRRNHVYNQFEQDTGFDGRLLALVIVVTIVVDPAAFLEVGVVVVLLALTLRLALWNKQTLRARNHFQGVVLFCSYVHFHLLGASLLHACFVTMFCSDKVFCFKDISLFFFGAGFQSYPRTPSYLRRLALPT</sequence>
<dbReference type="GO" id="GO:2001256">
    <property type="term" value="P:regulation of store-operated calcium entry"/>
    <property type="evidence" value="ECO:0007669"/>
    <property type="project" value="InterPro"/>
</dbReference>
<evidence type="ECO:0000256" key="3">
    <source>
        <dbReference type="ARBA" id="ARBA00016584"/>
    </source>
</evidence>
<dbReference type="InterPro" id="IPR009567">
    <property type="entry name" value="SARAF"/>
</dbReference>
<evidence type="ECO:0000256" key="15">
    <source>
        <dbReference type="SAM" id="Phobius"/>
    </source>
</evidence>
<keyword evidence="4" id="KW-0813">Transport</keyword>
<feature type="transmembrane region" description="Helical" evidence="15">
    <location>
        <begin position="334"/>
        <end position="359"/>
    </location>
</feature>
<evidence type="ECO:0000313" key="16">
    <source>
        <dbReference type="Proteomes" id="UP000887574"/>
    </source>
</evidence>
<evidence type="ECO:0000256" key="1">
    <source>
        <dbReference type="ARBA" id="ARBA00004115"/>
    </source>
</evidence>
<evidence type="ECO:0000256" key="11">
    <source>
        <dbReference type="ARBA" id="ARBA00023065"/>
    </source>
</evidence>
<keyword evidence="9" id="KW-0106">Calcium</keyword>
<dbReference type="PANTHER" id="PTHR15929:SF0">
    <property type="entry name" value="STORE-OPERATED CALCIUM ENTRY-ASSOCIATED REGULATORY FACTOR"/>
    <property type="match status" value="1"/>
</dbReference>
<dbReference type="PANTHER" id="PTHR15929">
    <property type="entry name" value="STORE-OPERATED CALCIUM ENTRY-ASSOCIATED REGULATORY FACTOR"/>
    <property type="match status" value="1"/>
</dbReference>
<keyword evidence="16" id="KW-1185">Reference proteome</keyword>
<reference evidence="17" key="1">
    <citation type="submission" date="2022-11" db="UniProtKB">
        <authorList>
            <consortium name="WormBaseParasite"/>
        </authorList>
    </citation>
    <scope>IDENTIFICATION</scope>
</reference>
<proteinExistence type="inferred from homology"/>
<dbReference type="Proteomes" id="UP000887574">
    <property type="component" value="Unplaced"/>
</dbReference>
<comment type="similarity">
    <text evidence="2">Belongs to the SARAF family.</text>
</comment>
<feature type="compositionally biased region" description="Pro residues" evidence="14">
    <location>
        <begin position="199"/>
        <end position="214"/>
    </location>
</feature>
<evidence type="ECO:0000313" key="17">
    <source>
        <dbReference type="WBParaSite" id="jg12791.1"/>
    </source>
</evidence>
<accession>A0A915CUI9</accession>
<feature type="transmembrane region" description="Helical" evidence="15">
    <location>
        <begin position="161"/>
        <end position="180"/>
    </location>
</feature>
<keyword evidence="8" id="KW-0256">Endoplasmic reticulum</keyword>
<evidence type="ECO:0000256" key="9">
    <source>
        <dbReference type="ARBA" id="ARBA00022837"/>
    </source>
</evidence>
<keyword evidence="5" id="KW-0109">Calcium transport</keyword>
<evidence type="ECO:0000256" key="5">
    <source>
        <dbReference type="ARBA" id="ARBA00022568"/>
    </source>
</evidence>
<comment type="subcellular location">
    <subcellularLocation>
        <location evidence="1">Endoplasmic reticulum membrane</location>
        <topology evidence="1">Single-pass type I membrane protein</topology>
    </subcellularLocation>
</comment>
<evidence type="ECO:0000256" key="10">
    <source>
        <dbReference type="ARBA" id="ARBA00022989"/>
    </source>
</evidence>
<evidence type="ECO:0000256" key="2">
    <source>
        <dbReference type="ARBA" id="ARBA00006833"/>
    </source>
</evidence>
<evidence type="ECO:0000256" key="12">
    <source>
        <dbReference type="ARBA" id="ARBA00023136"/>
    </source>
</evidence>
<evidence type="ECO:0000256" key="8">
    <source>
        <dbReference type="ARBA" id="ARBA00022824"/>
    </source>
</evidence>
<keyword evidence="10 15" id="KW-1133">Transmembrane helix</keyword>
<evidence type="ECO:0000256" key="7">
    <source>
        <dbReference type="ARBA" id="ARBA00022729"/>
    </source>
</evidence>
<evidence type="ECO:0000256" key="14">
    <source>
        <dbReference type="SAM" id="MobiDB-lite"/>
    </source>
</evidence>